<dbReference type="EMBL" id="MN739549">
    <property type="protein sequence ID" value="QHT12678.1"/>
    <property type="molecule type" value="Genomic_DNA"/>
</dbReference>
<accession>A0A6C0D7C9</accession>
<organism evidence="2">
    <name type="scientific">viral metagenome</name>
    <dbReference type="NCBI Taxonomy" id="1070528"/>
    <lineage>
        <taxon>unclassified sequences</taxon>
        <taxon>metagenomes</taxon>
        <taxon>organismal metagenomes</taxon>
    </lineage>
</organism>
<reference evidence="2" key="1">
    <citation type="journal article" date="2020" name="Nature">
        <title>Giant virus diversity and host interactions through global metagenomics.</title>
        <authorList>
            <person name="Schulz F."/>
            <person name="Roux S."/>
            <person name="Paez-Espino D."/>
            <person name="Jungbluth S."/>
            <person name="Walsh D.A."/>
            <person name="Denef V.J."/>
            <person name="McMahon K.D."/>
            <person name="Konstantinidis K.T."/>
            <person name="Eloe-Fadrosh E.A."/>
            <person name="Kyrpides N.C."/>
            <person name="Woyke T."/>
        </authorList>
    </citation>
    <scope>NUCLEOTIDE SEQUENCE</scope>
    <source>
        <strain evidence="2">GVMAG-M-3300023174-130</strain>
    </source>
</reference>
<feature type="transmembrane region" description="Helical" evidence="1">
    <location>
        <begin position="12"/>
        <end position="28"/>
    </location>
</feature>
<name>A0A6C0D7C9_9ZZZZ</name>
<keyword evidence="1" id="KW-0812">Transmembrane</keyword>
<protein>
    <submittedName>
        <fullName evidence="2">Uncharacterized protein</fullName>
    </submittedName>
</protein>
<dbReference type="AlphaFoldDB" id="A0A6C0D7C9"/>
<evidence type="ECO:0000256" key="1">
    <source>
        <dbReference type="SAM" id="Phobius"/>
    </source>
</evidence>
<proteinExistence type="predicted"/>
<evidence type="ECO:0000313" key="2">
    <source>
        <dbReference type="EMBL" id="QHT12678.1"/>
    </source>
</evidence>
<keyword evidence="1" id="KW-0472">Membrane</keyword>
<keyword evidence="1" id="KW-1133">Transmembrane helix</keyword>
<sequence length="117" mass="12953">MKTKSIHINKTYLFIAILLFIGIVIYNAKSYKEGMENNPEKLFSDPAKSFCQTFNTDSSNLQDACGKLTDANCRNSECCVLSNGKKCLAGNANGPTFKTNDVKKYYYMGKCYGSGCP</sequence>